<sequence length="226" mass="25734">MRVLVIEDDKITATIVQHALKEKGYTVDKAETGEQGIELAKFHKGSYSSIVLDIMLPDISGLDVCKQIRDNDDSTPILILSAKSEIEDKIKGLNTGADDYLTKPFDIKEFYARVNALERRNKILEGDIIKVRDLELNTTAHELKVAGNLVLLSHLQYRLLKYLVENRGKVVTRTEIKDNVWNMEGQQMFSNSLTVHIKELRKKIKDRRSNPMIITVRGSGYKFSTD</sequence>
<dbReference type="GO" id="GO:0000976">
    <property type="term" value="F:transcription cis-regulatory region binding"/>
    <property type="evidence" value="ECO:0007669"/>
    <property type="project" value="TreeGrafter"/>
</dbReference>
<feature type="modified residue" description="4-aspartylphosphate" evidence="6">
    <location>
        <position position="53"/>
    </location>
</feature>
<dbReference type="FunFam" id="3.40.50.2300:FF:000001">
    <property type="entry name" value="DNA-binding response regulator PhoB"/>
    <property type="match status" value="1"/>
</dbReference>
<dbReference type="SUPFAM" id="SSF52172">
    <property type="entry name" value="CheY-like"/>
    <property type="match status" value="1"/>
</dbReference>
<accession>A0A955RIE9</accession>
<dbReference type="AlphaFoldDB" id="A0A955RIE9"/>
<dbReference type="CDD" id="cd00383">
    <property type="entry name" value="trans_reg_C"/>
    <property type="match status" value="1"/>
</dbReference>
<dbReference type="GO" id="GO:0005829">
    <property type="term" value="C:cytosol"/>
    <property type="evidence" value="ECO:0007669"/>
    <property type="project" value="TreeGrafter"/>
</dbReference>
<gene>
    <name evidence="10" type="ORF">KC909_00280</name>
</gene>
<evidence type="ECO:0000256" key="4">
    <source>
        <dbReference type="ARBA" id="ARBA00023125"/>
    </source>
</evidence>
<dbReference type="InterPro" id="IPR001867">
    <property type="entry name" value="OmpR/PhoB-type_DNA-bd"/>
</dbReference>
<keyword evidence="4 7" id="KW-0238">DNA-binding</keyword>
<evidence type="ECO:0000313" key="11">
    <source>
        <dbReference type="Proteomes" id="UP000783287"/>
    </source>
</evidence>
<dbReference type="PROSITE" id="PS50110">
    <property type="entry name" value="RESPONSE_REGULATORY"/>
    <property type="match status" value="1"/>
</dbReference>
<dbReference type="Gene3D" id="1.10.10.10">
    <property type="entry name" value="Winged helix-like DNA-binding domain superfamily/Winged helix DNA-binding domain"/>
    <property type="match status" value="1"/>
</dbReference>
<reference evidence="10" key="2">
    <citation type="journal article" date="2021" name="Microbiome">
        <title>Successional dynamics and alternative stable states in a saline activated sludge microbial community over 9 years.</title>
        <authorList>
            <person name="Wang Y."/>
            <person name="Ye J."/>
            <person name="Ju F."/>
            <person name="Liu L."/>
            <person name="Boyd J.A."/>
            <person name="Deng Y."/>
            <person name="Parks D.H."/>
            <person name="Jiang X."/>
            <person name="Yin X."/>
            <person name="Woodcroft B.J."/>
            <person name="Tyson G.W."/>
            <person name="Hugenholtz P."/>
            <person name="Polz M.F."/>
            <person name="Zhang T."/>
        </authorList>
    </citation>
    <scope>NUCLEOTIDE SEQUENCE</scope>
    <source>
        <strain evidence="10">HKST-UBA14</strain>
    </source>
</reference>
<keyword evidence="2" id="KW-0902">Two-component regulatory system</keyword>
<name>A0A955RIE9_9BACT</name>
<protein>
    <submittedName>
        <fullName evidence="10">Response regulator transcription factor</fullName>
    </submittedName>
</protein>
<feature type="domain" description="Response regulatory" evidence="8">
    <location>
        <begin position="2"/>
        <end position="118"/>
    </location>
</feature>
<dbReference type="InterPro" id="IPR036388">
    <property type="entry name" value="WH-like_DNA-bd_sf"/>
</dbReference>
<proteinExistence type="predicted"/>
<evidence type="ECO:0000256" key="2">
    <source>
        <dbReference type="ARBA" id="ARBA00023012"/>
    </source>
</evidence>
<evidence type="ECO:0000313" key="10">
    <source>
        <dbReference type="EMBL" id="MCA9382781.1"/>
    </source>
</evidence>
<comment type="caution">
    <text evidence="10">The sequence shown here is derived from an EMBL/GenBank/DDBJ whole genome shotgun (WGS) entry which is preliminary data.</text>
</comment>
<evidence type="ECO:0000259" key="8">
    <source>
        <dbReference type="PROSITE" id="PS50110"/>
    </source>
</evidence>
<evidence type="ECO:0000256" key="6">
    <source>
        <dbReference type="PROSITE-ProRule" id="PRU00169"/>
    </source>
</evidence>
<dbReference type="InterPro" id="IPR011006">
    <property type="entry name" value="CheY-like_superfamily"/>
</dbReference>
<evidence type="ECO:0000256" key="7">
    <source>
        <dbReference type="PROSITE-ProRule" id="PRU01091"/>
    </source>
</evidence>
<dbReference type="Proteomes" id="UP000783287">
    <property type="component" value="Unassembled WGS sequence"/>
</dbReference>
<feature type="domain" description="OmpR/PhoB-type" evidence="9">
    <location>
        <begin position="126"/>
        <end position="225"/>
    </location>
</feature>
<evidence type="ECO:0000256" key="1">
    <source>
        <dbReference type="ARBA" id="ARBA00022553"/>
    </source>
</evidence>
<keyword evidence="3" id="KW-0805">Transcription regulation</keyword>
<dbReference type="Gene3D" id="6.10.250.690">
    <property type="match status" value="1"/>
</dbReference>
<dbReference type="CDD" id="cd17574">
    <property type="entry name" value="REC_OmpR"/>
    <property type="match status" value="1"/>
</dbReference>
<dbReference type="SMART" id="SM00448">
    <property type="entry name" value="REC"/>
    <property type="match status" value="1"/>
</dbReference>
<dbReference type="PANTHER" id="PTHR48111">
    <property type="entry name" value="REGULATOR OF RPOS"/>
    <property type="match status" value="1"/>
</dbReference>
<keyword evidence="5" id="KW-0804">Transcription</keyword>
<evidence type="ECO:0000256" key="3">
    <source>
        <dbReference type="ARBA" id="ARBA00023015"/>
    </source>
</evidence>
<dbReference type="GO" id="GO:0032993">
    <property type="term" value="C:protein-DNA complex"/>
    <property type="evidence" value="ECO:0007669"/>
    <property type="project" value="TreeGrafter"/>
</dbReference>
<dbReference type="PANTHER" id="PTHR48111:SF22">
    <property type="entry name" value="REGULATOR OF RPOS"/>
    <property type="match status" value="1"/>
</dbReference>
<keyword evidence="1 6" id="KW-0597">Phosphoprotein</keyword>
<dbReference type="SMART" id="SM00862">
    <property type="entry name" value="Trans_reg_C"/>
    <property type="match status" value="1"/>
</dbReference>
<dbReference type="Pfam" id="PF00072">
    <property type="entry name" value="Response_reg"/>
    <property type="match status" value="1"/>
</dbReference>
<dbReference type="PROSITE" id="PS51755">
    <property type="entry name" value="OMPR_PHOB"/>
    <property type="match status" value="1"/>
</dbReference>
<reference evidence="10" key="1">
    <citation type="submission" date="2020-04" db="EMBL/GenBank/DDBJ databases">
        <authorList>
            <person name="Zhang T."/>
        </authorList>
    </citation>
    <scope>NUCLEOTIDE SEQUENCE</scope>
    <source>
        <strain evidence="10">HKST-UBA14</strain>
    </source>
</reference>
<dbReference type="GO" id="GO:0006355">
    <property type="term" value="P:regulation of DNA-templated transcription"/>
    <property type="evidence" value="ECO:0007669"/>
    <property type="project" value="InterPro"/>
</dbReference>
<dbReference type="InterPro" id="IPR001789">
    <property type="entry name" value="Sig_transdc_resp-reg_receiver"/>
</dbReference>
<dbReference type="Gene3D" id="3.40.50.2300">
    <property type="match status" value="1"/>
</dbReference>
<evidence type="ECO:0000256" key="5">
    <source>
        <dbReference type="ARBA" id="ARBA00023163"/>
    </source>
</evidence>
<dbReference type="Pfam" id="PF00486">
    <property type="entry name" value="Trans_reg_C"/>
    <property type="match status" value="1"/>
</dbReference>
<feature type="DNA-binding region" description="OmpR/PhoB-type" evidence="7">
    <location>
        <begin position="126"/>
        <end position="225"/>
    </location>
</feature>
<evidence type="ECO:0000259" key="9">
    <source>
        <dbReference type="PROSITE" id="PS51755"/>
    </source>
</evidence>
<dbReference type="GO" id="GO:0000156">
    <property type="term" value="F:phosphorelay response regulator activity"/>
    <property type="evidence" value="ECO:0007669"/>
    <property type="project" value="TreeGrafter"/>
</dbReference>
<dbReference type="InterPro" id="IPR039420">
    <property type="entry name" value="WalR-like"/>
</dbReference>
<organism evidence="10 11">
    <name type="scientific">Candidatus Dojkabacteria bacterium</name>
    <dbReference type="NCBI Taxonomy" id="2099670"/>
    <lineage>
        <taxon>Bacteria</taxon>
        <taxon>Candidatus Dojkabacteria</taxon>
    </lineage>
</organism>
<dbReference type="EMBL" id="JAGQLK010000004">
    <property type="protein sequence ID" value="MCA9382781.1"/>
    <property type="molecule type" value="Genomic_DNA"/>
</dbReference>